<dbReference type="GO" id="GO:0042781">
    <property type="term" value="F:3'-tRNA processing endoribonuclease activity"/>
    <property type="evidence" value="ECO:0007669"/>
    <property type="project" value="TreeGrafter"/>
</dbReference>
<dbReference type="STRING" id="43775.SAMN04489760_11577"/>
<name>A0A1H7YEQ7_9BACT</name>
<keyword evidence="3" id="KW-1185">Reference proteome</keyword>
<dbReference type="Gene3D" id="3.60.15.10">
    <property type="entry name" value="Ribonuclease Z/Hydroxyacylglutathione hydrolase-like"/>
    <property type="match status" value="1"/>
</dbReference>
<accession>A0A1H7YEQ7</accession>
<feature type="domain" description="Metallo-beta-lactamase" evidence="1">
    <location>
        <begin position="32"/>
        <end position="213"/>
    </location>
</feature>
<dbReference type="InterPro" id="IPR001279">
    <property type="entry name" value="Metallo-B-lactamas"/>
</dbReference>
<dbReference type="InterPro" id="IPR036866">
    <property type="entry name" value="RibonucZ/Hydroxyglut_hydro"/>
</dbReference>
<dbReference type="RefSeq" id="WP_093883744.1">
    <property type="nucleotide sequence ID" value="NZ_FOBS01000015.1"/>
</dbReference>
<dbReference type="SUPFAM" id="SSF56281">
    <property type="entry name" value="Metallo-hydrolase/oxidoreductase"/>
    <property type="match status" value="1"/>
</dbReference>
<dbReference type="Proteomes" id="UP000198744">
    <property type="component" value="Unassembled WGS sequence"/>
</dbReference>
<dbReference type="AlphaFoldDB" id="A0A1H7YEQ7"/>
<proteinExistence type="predicted"/>
<dbReference type="PANTHER" id="PTHR46018">
    <property type="entry name" value="ZINC PHOSPHODIESTERASE ELAC PROTEIN 1"/>
    <property type="match status" value="1"/>
</dbReference>
<sequence length="249" mass="27809">MKIIFLGTNGWYDTDMGNTVSILLRAASFDLVLDAGNGFYKLDRFINPSSKKPLYLFLSHFHLDHIVGLHTLNKFSFPQGLVICGPEGSRKLLTQFVNRPFTAALSALPFPVDILELPASLAQLPFPVETLPLNHPVLTLGYRISLDDRVISYCTDTGYCENAVTLSRSADLLIAECAYRQGQFSDAWPHLNPEAAARIAEEAGARRLALTHFDARLYTKPADREESEAFARKIFPQTFAARDDLEMDL</sequence>
<gene>
    <name evidence="2" type="ORF">SAMN04489760_11577</name>
</gene>
<reference evidence="2 3" key="1">
    <citation type="submission" date="2016-10" db="EMBL/GenBank/DDBJ databases">
        <authorList>
            <person name="de Groot N.N."/>
        </authorList>
    </citation>
    <scope>NUCLEOTIDE SEQUENCE [LARGE SCALE GENOMIC DNA]</scope>
    <source>
        <strain evidence="2 3">DSM 8423</strain>
    </source>
</reference>
<dbReference type="EMBL" id="FOBS01000015">
    <property type="protein sequence ID" value="SEM43807.1"/>
    <property type="molecule type" value="Genomic_DNA"/>
</dbReference>
<dbReference type="CDD" id="cd16272">
    <property type="entry name" value="RNaseZ_MBL-fold"/>
    <property type="match status" value="1"/>
</dbReference>
<evidence type="ECO:0000313" key="2">
    <source>
        <dbReference type="EMBL" id="SEM43807.1"/>
    </source>
</evidence>
<dbReference type="OrthoDB" id="9803916at2"/>
<protein>
    <submittedName>
        <fullName evidence="2">Ribonuclease BN, tRNA processing enzyme</fullName>
    </submittedName>
</protein>
<dbReference type="Pfam" id="PF12706">
    <property type="entry name" value="Lactamase_B_2"/>
    <property type="match status" value="1"/>
</dbReference>
<dbReference type="PANTHER" id="PTHR46018:SF2">
    <property type="entry name" value="ZINC PHOSPHODIESTERASE ELAC PROTEIN 1"/>
    <property type="match status" value="1"/>
</dbReference>
<evidence type="ECO:0000313" key="3">
    <source>
        <dbReference type="Proteomes" id="UP000198744"/>
    </source>
</evidence>
<organism evidence="2 3">
    <name type="scientific">Syntrophus gentianae</name>
    <dbReference type="NCBI Taxonomy" id="43775"/>
    <lineage>
        <taxon>Bacteria</taxon>
        <taxon>Pseudomonadati</taxon>
        <taxon>Thermodesulfobacteriota</taxon>
        <taxon>Syntrophia</taxon>
        <taxon>Syntrophales</taxon>
        <taxon>Syntrophaceae</taxon>
        <taxon>Syntrophus</taxon>
    </lineage>
</organism>
<evidence type="ECO:0000259" key="1">
    <source>
        <dbReference type="Pfam" id="PF12706"/>
    </source>
</evidence>